<dbReference type="PROSITE" id="PS50878">
    <property type="entry name" value="RT_POL"/>
    <property type="match status" value="1"/>
</dbReference>
<dbReference type="Pfam" id="PF00078">
    <property type="entry name" value="RVT_1"/>
    <property type="match status" value="1"/>
</dbReference>
<dbReference type="AlphaFoldDB" id="A0A6S7LNW1"/>
<protein>
    <submittedName>
        <fullName evidence="1">Uncharacterized protein</fullName>
    </submittedName>
</protein>
<dbReference type="PANTHER" id="PTHR33332">
    <property type="entry name" value="REVERSE TRANSCRIPTASE DOMAIN-CONTAINING PROTEIN"/>
    <property type="match status" value="1"/>
</dbReference>
<evidence type="ECO:0000313" key="2">
    <source>
        <dbReference type="Proteomes" id="UP001152795"/>
    </source>
</evidence>
<reference evidence="1" key="1">
    <citation type="submission" date="2020-04" db="EMBL/GenBank/DDBJ databases">
        <authorList>
            <person name="Alioto T."/>
            <person name="Alioto T."/>
            <person name="Gomez Garrido J."/>
        </authorList>
    </citation>
    <scope>NUCLEOTIDE SEQUENCE</scope>
    <source>
        <strain evidence="1">A484AB</strain>
    </source>
</reference>
<feature type="non-terminal residue" evidence="1">
    <location>
        <position position="182"/>
    </location>
</feature>
<keyword evidence="2" id="KW-1185">Reference proteome</keyword>
<dbReference type="EMBL" id="CACRXK020021585">
    <property type="protein sequence ID" value="CAB4035989.1"/>
    <property type="molecule type" value="Genomic_DNA"/>
</dbReference>
<name>A0A6S7LNW1_PARCT</name>
<comment type="caution">
    <text evidence="1">The sequence shown here is derived from an EMBL/GenBank/DDBJ whole genome shotgun (WGS) entry which is preliminary data.</text>
</comment>
<dbReference type="InterPro" id="IPR000477">
    <property type="entry name" value="RT_dom"/>
</dbReference>
<organism evidence="1 2">
    <name type="scientific">Paramuricea clavata</name>
    <name type="common">Red gorgonian</name>
    <name type="synonym">Violescent sea-whip</name>
    <dbReference type="NCBI Taxonomy" id="317549"/>
    <lineage>
        <taxon>Eukaryota</taxon>
        <taxon>Metazoa</taxon>
        <taxon>Cnidaria</taxon>
        <taxon>Anthozoa</taxon>
        <taxon>Octocorallia</taxon>
        <taxon>Malacalcyonacea</taxon>
        <taxon>Plexauridae</taxon>
        <taxon>Paramuricea</taxon>
    </lineage>
</organism>
<gene>
    <name evidence="1" type="ORF">PACLA_8A046384</name>
</gene>
<evidence type="ECO:0000313" key="1">
    <source>
        <dbReference type="EMBL" id="CAB4035989.1"/>
    </source>
</evidence>
<proteinExistence type="predicted"/>
<dbReference type="OrthoDB" id="8197232at2759"/>
<sequence>MFNLVVLIDLKKAFDTVDHQILLRKLELYGIKGEALTLLKSYLTNRNQKCQIKNSFSTERLIKCGVPQGSILGPLFFLLYINDLPQCLNKTKPRLFADDTNLTASGDSIIDLETAVNSDLENLRNKLSLNVAKTEFMSIGSKAMIKKNSDSRLNVFIENKQITQVSECKTLGVIVDQHLSWK</sequence>
<dbReference type="Proteomes" id="UP001152795">
    <property type="component" value="Unassembled WGS sequence"/>
</dbReference>
<accession>A0A6S7LNW1</accession>